<dbReference type="Proteomes" id="UP000177269">
    <property type="component" value="Unassembled WGS sequence"/>
</dbReference>
<accession>A0A1G2P1R9</accession>
<comment type="caution">
    <text evidence="1">The sequence shown here is derived from an EMBL/GenBank/DDBJ whole genome shotgun (WGS) entry which is preliminary data.</text>
</comment>
<sequence length="110" mass="12880">MTILNCWTEPKADDIGRCLSALFYSERGKKIDLDIRTESDHFPCVRYIRLISFGSVGDEVSLMAFEGQTTPKGNNRVIFWWTRENEKFDPDSLEEDLPTRKIIQIKWFSD</sequence>
<protein>
    <submittedName>
        <fullName evidence="1">Uncharacterized protein</fullName>
    </submittedName>
</protein>
<organism evidence="1 2">
    <name type="scientific">Candidatus Taylorbacteria bacterium RIFCSPLOWO2_12_FULL_43_20</name>
    <dbReference type="NCBI Taxonomy" id="1802332"/>
    <lineage>
        <taxon>Bacteria</taxon>
        <taxon>Candidatus Tayloriibacteriota</taxon>
    </lineage>
</organism>
<proteinExistence type="predicted"/>
<evidence type="ECO:0000313" key="1">
    <source>
        <dbReference type="EMBL" id="OHA42278.1"/>
    </source>
</evidence>
<dbReference type="AlphaFoldDB" id="A0A1G2P1R9"/>
<name>A0A1G2P1R9_9BACT</name>
<gene>
    <name evidence="1" type="ORF">A3G52_03730</name>
</gene>
<reference evidence="1 2" key="1">
    <citation type="journal article" date="2016" name="Nat. Commun.">
        <title>Thousands of microbial genomes shed light on interconnected biogeochemical processes in an aquifer system.</title>
        <authorList>
            <person name="Anantharaman K."/>
            <person name="Brown C.T."/>
            <person name="Hug L.A."/>
            <person name="Sharon I."/>
            <person name="Castelle C.J."/>
            <person name="Probst A.J."/>
            <person name="Thomas B.C."/>
            <person name="Singh A."/>
            <person name="Wilkins M.J."/>
            <person name="Karaoz U."/>
            <person name="Brodie E.L."/>
            <person name="Williams K.H."/>
            <person name="Hubbard S.S."/>
            <person name="Banfield J.F."/>
        </authorList>
    </citation>
    <scope>NUCLEOTIDE SEQUENCE [LARGE SCALE GENOMIC DNA]</scope>
</reference>
<evidence type="ECO:0000313" key="2">
    <source>
        <dbReference type="Proteomes" id="UP000177269"/>
    </source>
</evidence>
<dbReference type="EMBL" id="MHSK01000015">
    <property type="protein sequence ID" value="OHA42278.1"/>
    <property type="molecule type" value="Genomic_DNA"/>
</dbReference>